<feature type="transmembrane region" description="Helical" evidence="1">
    <location>
        <begin position="199"/>
        <end position="217"/>
    </location>
</feature>
<dbReference type="EMBL" id="JAIWYP010000003">
    <property type="protein sequence ID" value="KAH3845363.1"/>
    <property type="molecule type" value="Genomic_DNA"/>
</dbReference>
<keyword evidence="4" id="KW-1185">Reference proteome</keyword>
<evidence type="ECO:0000313" key="3">
    <source>
        <dbReference type="EMBL" id="KAH3845363.1"/>
    </source>
</evidence>
<reference evidence="3" key="2">
    <citation type="submission" date="2020-11" db="EMBL/GenBank/DDBJ databases">
        <authorList>
            <person name="McCartney M.A."/>
            <person name="Auch B."/>
            <person name="Kono T."/>
            <person name="Mallez S."/>
            <person name="Becker A."/>
            <person name="Gohl D.M."/>
            <person name="Silverstein K.A.T."/>
            <person name="Koren S."/>
            <person name="Bechman K.B."/>
            <person name="Herman A."/>
            <person name="Abrahante J.E."/>
            <person name="Garbe J."/>
        </authorList>
    </citation>
    <scope>NUCLEOTIDE SEQUENCE</scope>
    <source>
        <strain evidence="3">Duluth1</strain>
        <tissue evidence="3">Whole animal</tissue>
    </source>
</reference>
<comment type="caution">
    <text evidence="3">The sequence shown here is derived from an EMBL/GenBank/DDBJ whole genome shotgun (WGS) entry which is preliminary data.</text>
</comment>
<evidence type="ECO:0000313" key="4">
    <source>
        <dbReference type="Proteomes" id="UP000828390"/>
    </source>
</evidence>
<feature type="transmembrane region" description="Helical" evidence="1">
    <location>
        <begin position="263"/>
        <end position="282"/>
    </location>
</feature>
<proteinExistence type="predicted"/>
<feature type="signal peptide" evidence="2">
    <location>
        <begin position="1"/>
        <end position="18"/>
    </location>
</feature>
<dbReference type="GO" id="GO:0006986">
    <property type="term" value="P:response to unfolded protein"/>
    <property type="evidence" value="ECO:0007669"/>
    <property type="project" value="InterPro"/>
</dbReference>
<organism evidence="3 4">
    <name type="scientific">Dreissena polymorpha</name>
    <name type="common">Zebra mussel</name>
    <name type="synonym">Mytilus polymorpha</name>
    <dbReference type="NCBI Taxonomy" id="45954"/>
    <lineage>
        <taxon>Eukaryota</taxon>
        <taxon>Metazoa</taxon>
        <taxon>Spiralia</taxon>
        <taxon>Lophotrochozoa</taxon>
        <taxon>Mollusca</taxon>
        <taxon>Bivalvia</taxon>
        <taxon>Autobranchia</taxon>
        <taxon>Heteroconchia</taxon>
        <taxon>Euheterodonta</taxon>
        <taxon>Imparidentia</taxon>
        <taxon>Neoheterodontei</taxon>
        <taxon>Myida</taxon>
        <taxon>Dreissenoidea</taxon>
        <taxon>Dreissenidae</taxon>
        <taxon>Dreissena</taxon>
    </lineage>
</organism>
<reference evidence="3" key="1">
    <citation type="journal article" date="2019" name="bioRxiv">
        <title>The Genome of the Zebra Mussel, Dreissena polymorpha: A Resource for Invasive Species Research.</title>
        <authorList>
            <person name="McCartney M.A."/>
            <person name="Auch B."/>
            <person name="Kono T."/>
            <person name="Mallez S."/>
            <person name="Zhang Y."/>
            <person name="Obille A."/>
            <person name="Becker A."/>
            <person name="Abrahante J.E."/>
            <person name="Garbe J."/>
            <person name="Badalamenti J.P."/>
            <person name="Herman A."/>
            <person name="Mangelson H."/>
            <person name="Liachko I."/>
            <person name="Sullivan S."/>
            <person name="Sone E.D."/>
            <person name="Koren S."/>
            <person name="Silverstein K.A.T."/>
            <person name="Beckman K.B."/>
            <person name="Gohl D.M."/>
        </authorList>
    </citation>
    <scope>NUCLEOTIDE SEQUENCE</scope>
    <source>
        <strain evidence="3">Duluth1</strain>
        <tissue evidence="3">Whole animal</tissue>
    </source>
</reference>
<evidence type="ECO:0008006" key="5">
    <source>
        <dbReference type="Google" id="ProtNLM"/>
    </source>
</evidence>
<feature type="transmembrane region" description="Helical" evidence="1">
    <location>
        <begin position="288"/>
        <end position="306"/>
    </location>
</feature>
<dbReference type="AlphaFoldDB" id="A0A9D4KSN8"/>
<dbReference type="OrthoDB" id="5920264at2759"/>
<dbReference type="InterPro" id="IPR008485">
    <property type="entry name" value="JAMP"/>
</dbReference>
<dbReference type="PANTHER" id="PTHR12740">
    <property type="entry name" value="JNK1/MAPK8-ASSOCIATED MEMBRANE PROTEIN"/>
    <property type="match status" value="1"/>
</dbReference>
<keyword evidence="1" id="KW-0812">Transmembrane</keyword>
<feature type="chain" id="PRO_5039282808" description="JNK1/MAPK8-associated membrane protein" evidence="2">
    <location>
        <begin position="19"/>
        <end position="319"/>
    </location>
</feature>
<feature type="transmembrane region" description="Helical" evidence="1">
    <location>
        <begin position="101"/>
        <end position="121"/>
    </location>
</feature>
<evidence type="ECO:0000256" key="2">
    <source>
        <dbReference type="SAM" id="SignalP"/>
    </source>
</evidence>
<sequence length="319" mass="35723">MACVKTIIVTFITGIAFADIVIQPDECPGMYCGRMNIGPARYSDCGACPRGYQAENSVCGECTSSPDLYDWLYLGFMAITSILLHCFFIDYTNVKKESLVVLHLSAVVESVMAAILTLLLADPLGSLSLRSCPVARLQDWYSMLYNPSPNYTTTLHCTQEIVYPLYTIVMIYYAFSLVFMMCLRPFISYQFVDCLGTKSIYAALYFLPILIVVQALLAGLLYYSFPYILIIVTLITSAVHLSRTVHSSVKDLIKENLTDARRLIILICHWVLHGYGIISLTELKNPELHGPVLLLVFCPTVFYVTTTKFTNPSNLQTAE</sequence>
<accession>A0A9D4KSN8</accession>
<keyword evidence="2" id="KW-0732">Signal</keyword>
<keyword evidence="1" id="KW-1133">Transmembrane helix</keyword>
<dbReference type="PANTHER" id="PTHR12740:SF4">
    <property type="entry name" value="JNK1_MAPK8-ASSOCIATED MEMBRANE PROTEIN"/>
    <property type="match status" value="1"/>
</dbReference>
<dbReference type="GO" id="GO:0031625">
    <property type="term" value="F:ubiquitin protein ligase binding"/>
    <property type="evidence" value="ECO:0007669"/>
    <property type="project" value="TreeGrafter"/>
</dbReference>
<feature type="transmembrane region" description="Helical" evidence="1">
    <location>
        <begin position="165"/>
        <end position="187"/>
    </location>
</feature>
<dbReference type="Proteomes" id="UP000828390">
    <property type="component" value="Unassembled WGS sequence"/>
</dbReference>
<dbReference type="Pfam" id="PF05571">
    <property type="entry name" value="JAMP"/>
    <property type="match status" value="1"/>
</dbReference>
<dbReference type="GO" id="GO:0016020">
    <property type="term" value="C:membrane"/>
    <property type="evidence" value="ECO:0007669"/>
    <property type="project" value="InterPro"/>
</dbReference>
<protein>
    <recommendedName>
        <fullName evidence="5">JNK1/MAPK8-associated membrane protein</fullName>
    </recommendedName>
</protein>
<name>A0A9D4KSN8_DREPO</name>
<keyword evidence="1" id="KW-0472">Membrane</keyword>
<feature type="transmembrane region" description="Helical" evidence="1">
    <location>
        <begin position="223"/>
        <end position="242"/>
    </location>
</feature>
<dbReference type="GO" id="GO:0036503">
    <property type="term" value="P:ERAD pathway"/>
    <property type="evidence" value="ECO:0007669"/>
    <property type="project" value="TreeGrafter"/>
</dbReference>
<gene>
    <name evidence="3" type="ORF">DPMN_087643</name>
</gene>
<evidence type="ECO:0000256" key="1">
    <source>
        <dbReference type="SAM" id="Phobius"/>
    </source>
</evidence>
<feature type="transmembrane region" description="Helical" evidence="1">
    <location>
        <begin position="71"/>
        <end position="89"/>
    </location>
</feature>